<keyword evidence="7" id="KW-1185">Reference proteome</keyword>
<dbReference type="PANTHER" id="PTHR12549">
    <property type="entry name" value="JMJC DOMAIN-CONTAINING HISTONE DEMETHYLATION PROTEIN"/>
    <property type="match status" value="1"/>
</dbReference>
<dbReference type="GO" id="GO:0006357">
    <property type="term" value="P:regulation of transcription by RNA polymerase II"/>
    <property type="evidence" value="ECO:0007669"/>
    <property type="project" value="TreeGrafter"/>
</dbReference>
<dbReference type="SUPFAM" id="SSF51197">
    <property type="entry name" value="Clavaminate synthase-like"/>
    <property type="match status" value="1"/>
</dbReference>
<evidence type="ECO:0000256" key="1">
    <source>
        <dbReference type="ARBA" id="ARBA00004123"/>
    </source>
</evidence>
<evidence type="ECO:0000256" key="4">
    <source>
        <dbReference type="ARBA" id="ARBA00023242"/>
    </source>
</evidence>
<dbReference type="FunFam" id="2.60.120.650:FF:000033">
    <property type="entry name" value="Transcription factor jumonji (JmjC) domain-containing protein"/>
    <property type="match status" value="1"/>
</dbReference>
<dbReference type="GO" id="GO:0032454">
    <property type="term" value="F:histone H3K9 demethylase activity"/>
    <property type="evidence" value="ECO:0007669"/>
    <property type="project" value="InterPro"/>
</dbReference>
<dbReference type="GO" id="GO:0046872">
    <property type="term" value="F:metal ion binding"/>
    <property type="evidence" value="ECO:0007669"/>
    <property type="project" value="UniProtKB-KW"/>
</dbReference>
<dbReference type="SMART" id="SM00558">
    <property type="entry name" value="JmjC"/>
    <property type="match status" value="1"/>
</dbReference>
<dbReference type="InterPro" id="IPR045109">
    <property type="entry name" value="LSDs-like"/>
</dbReference>
<organism evidence="6 7">
    <name type="scientific">Hibiscus syriacus</name>
    <name type="common">Rose of Sharon</name>
    <dbReference type="NCBI Taxonomy" id="106335"/>
    <lineage>
        <taxon>Eukaryota</taxon>
        <taxon>Viridiplantae</taxon>
        <taxon>Streptophyta</taxon>
        <taxon>Embryophyta</taxon>
        <taxon>Tracheophyta</taxon>
        <taxon>Spermatophyta</taxon>
        <taxon>Magnoliopsida</taxon>
        <taxon>eudicotyledons</taxon>
        <taxon>Gunneridae</taxon>
        <taxon>Pentapetalae</taxon>
        <taxon>rosids</taxon>
        <taxon>malvids</taxon>
        <taxon>Malvales</taxon>
        <taxon>Malvaceae</taxon>
        <taxon>Malvoideae</taxon>
        <taxon>Hibiscus</taxon>
    </lineage>
</organism>
<keyword evidence="4" id="KW-0539">Nucleus</keyword>
<accession>A0A6A3D0B6</accession>
<dbReference type="GO" id="GO:0000785">
    <property type="term" value="C:chromatin"/>
    <property type="evidence" value="ECO:0007669"/>
    <property type="project" value="TreeGrafter"/>
</dbReference>
<feature type="domain" description="JmjC" evidence="5">
    <location>
        <begin position="36"/>
        <end position="239"/>
    </location>
</feature>
<dbReference type="PANTHER" id="PTHR12549:SF37">
    <property type="entry name" value="LYSINE-SPECIFIC DEMETHYLASE JMJ26"/>
    <property type="match status" value="1"/>
</dbReference>
<evidence type="ECO:0000256" key="2">
    <source>
        <dbReference type="ARBA" id="ARBA00006801"/>
    </source>
</evidence>
<dbReference type="AlphaFoldDB" id="A0A6A3D0B6"/>
<comment type="similarity">
    <text evidence="2">Belongs to the JARID1 histone demethylase family.</text>
</comment>
<reference evidence="6" key="1">
    <citation type="submission" date="2019-09" db="EMBL/GenBank/DDBJ databases">
        <title>Draft genome information of white flower Hibiscus syriacus.</title>
        <authorList>
            <person name="Kim Y.-M."/>
        </authorList>
    </citation>
    <scope>NUCLEOTIDE SEQUENCE [LARGE SCALE GENOMIC DNA]</scope>
    <source>
        <strain evidence="6">YM2019G1</strain>
    </source>
</reference>
<dbReference type="GO" id="GO:0003712">
    <property type="term" value="F:transcription coregulator activity"/>
    <property type="evidence" value="ECO:0007669"/>
    <property type="project" value="TreeGrafter"/>
</dbReference>
<dbReference type="InterPro" id="IPR003347">
    <property type="entry name" value="JmjC_dom"/>
</dbReference>
<evidence type="ECO:0000313" key="7">
    <source>
        <dbReference type="Proteomes" id="UP000436088"/>
    </source>
</evidence>
<dbReference type="Proteomes" id="UP000436088">
    <property type="component" value="Unassembled WGS sequence"/>
</dbReference>
<dbReference type="PROSITE" id="PS51184">
    <property type="entry name" value="JMJC"/>
    <property type="match status" value="1"/>
</dbReference>
<dbReference type="Gene3D" id="2.60.120.650">
    <property type="entry name" value="Cupin"/>
    <property type="match status" value="1"/>
</dbReference>
<name>A0A6A3D0B6_HIBSY</name>
<dbReference type="GO" id="GO:0000118">
    <property type="term" value="C:histone deacetylase complex"/>
    <property type="evidence" value="ECO:0007669"/>
    <property type="project" value="TreeGrafter"/>
</dbReference>
<sequence>MLKLKDWPPSDKFDDLLPRHCDEFISMLSFQEYTDPRSGILNLVVKLPLDVIKPDLEPKTYVAYWIAEELGRGDSVTKLHCDLSDAVNILTHITEVALTDAQKASMTKLKMKHKVQETCKETGGALWDIFRTEEDVPKLEDYLRKHFNEFRHTYCSPVEKVFHPIHDQSFYLTAEHKRRLKEDFGVEPWTFEQKLGDAVFIPAGCPHHVRNLKSCTKVAVDFVSPENIKECLRLTEEFRQLPKNHRTREDKLEFISYTLSPDLKILNIIPLFRGGSETDDAELSDCTLMALRYHKLADQRKGRN</sequence>
<evidence type="ECO:0000259" key="5">
    <source>
        <dbReference type="PROSITE" id="PS51184"/>
    </source>
</evidence>
<dbReference type="GO" id="GO:0031490">
    <property type="term" value="F:chromatin DNA binding"/>
    <property type="evidence" value="ECO:0007669"/>
    <property type="project" value="TreeGrafter"/>
</dbReference>
<comment type="caution">
    <text evidence="6">The sequence shown here is derived from an EMBL/GenBank/DDBJ whole genome shotgun (WGS) entry which is preliminary data.</text>
</comment>
<dbReference type="Pfam" id="PF02373">
    <property type="entry name" value="JmjC"/>
    <property type="match status" value="1"/>
</dbReference>
<comment type="subcellular location">
    <subcellularLocation>
        <location evidence="1">Nucleus</location>
    </subcellularLocation>
</comment>
<protein>
    <submittedName>
        <fullName evidence="6">ERD4 protein</fullName>
    </submittedName>
</protein>
<keyword evidence="3" id="KW-0479">Metal-binding</keyword>
<gene>
    <name evidence="6" type="ORF">F3Y22_tig00001478pilonHSYRG00263</name>
</gene>
<dbReference type="EMBL" id="VEPZ02000123">
    <property type="protein sequence ID" value="KAE8733168.1"/>
    <property type="molecule type" value="Genomic_DNA"/>
</dbReference>
<evidence type="ECO:0000256" key="3">
    <source>
        <dbReference type="ARBA" id="ARBA00022723"/>
    </source>
</evidence>
<proteinExistence type="inferred from homology"/>
<evidence type="ECO:0000313" key="6">
    <source>
        <dbReference type="EMBL" id="KAE8733168.1"/>
    </source>
</evidence>